<dbReference type="PANTHER" id="PTHR33751">
    <property type="entry name" value="CBB3-TYPE CYTOCHROME C OXIDASE SUBUNIT FIXP"/>
    <property type="match status" value="1"/>
</dbReference>
<gene>
    <name evidence="6" type="ORF">FNA67_05120</name>
</gene>
<evidence type="ECO:0000256" key="1">
    <source>
        <dbReference type="ARBA" id="ARBA00022448"/>
    </source>
</evidence>
<evidence type="ECO:0000313" key="7">
    <source>
        <dbReference type="Proteomes" id="UP000321062"/>
    </source>
</evidence>
<keyword evidence="3" id="KW-0479">Metal-binding</keyword>
<organism evidence="6 7">
    <name type="scientific">Paradevosia tibetensis</name>
    <dbReference type="NCBI Taxonomy" id="1447062"/>
    <lineage>
        <taxon>Bacteria</taxon>
        <taxon>Pseudomonadati</taxon>
        <taxon>Pseudomonadota</taxon>
        <taxon>Alphaproteobacteria</taxon>
        <taxon>Hyphomicrobiales</taxon>
        <taxon>Devosiaceae</taxon>
        <taxon>Paradevosia</taxon>
    </lineage>
</organism>
<evidence type="ECO:0000256" key="3">
    <source>
        <dbReference type="ARBA" id="ARBA00022723"/>
    </source>
</evidence>
<dbReference type="Gene3D" id="1.10.760.10">
    <property type="entry name" value="Cytochrome c-like domain"/>
    <property type="match status" value="1"/>
</dbReference>
<dbReference type="InterPro" id="IPR050597">
    <property type="entry name" value="Cytochrome_c_Oxidase_Subunit"/>
</dbReference>
<proteinExistence type="predicted"/>
<dbReference type="PANTHER" id="PTHR33751:SF9">
    <property type="entry name" value="CYTOCHROME C4"/>
    <property type="match status" value="1"/>
</dbReference>
<dbReference type="RefSeq" id="WP_147655293.1">
    <property type="nucleotide sequence ID" value="NZ_BMFM01000001.1"/>
</dbReference>
<keyword evidence="2" id="KW-0349">Heme</keyword>
<evidence type="ECO:0000313" key="6">
    <source>
        <dbReference type="EMBL" id="QEE19592.1"/>
    </source>
</evidence>
<keyword evidence="7" id="KW-1185">Reference proteome</keyword>
<sequence length="100" mass="10365">MQVLLRLTVLLAALGAVPAMAAGPDGEALSQACTSCHGVDGTSPGAMPALAGRPKDELISLMLAFREEGSEATIMNRIVRGYTDDELAALAAYFSNVDVK</sequence>
<dbReference type="AlphaFoldDB" id="A0A5B9DL37"/>
<evidence type="ECO:0000256" key="5">
    <source>
        <dbReference type="ARBA" id="ARBA00023004"/>
    </source>
</evidence>
<dbReference type="Proteomes" id="UP000321062">
    <property type="component" value="Chromosome"/>
</dbReference>
<dbReference type="PROSITE" id="PS51007">
    <property type="entry name" value="CYTC"/>
    <property type="match status" value="1"/>
</dbReference>
<protein>
    <submittedName>
        <fullName evidence="6">C-type cytochrome</fullName>
    </submittedName>
</protein>
<dbReference type="EMBL" id="CP041690">
    <property type="protein sequence ID" value="QEE19592.1"/>
    <property type="molecule type" value="Genomic_DNA"/>
</dbReference>
<dbReference type="GO" id="GO:0046872">
    <property type="term" value="F:metal ion binding"/>
    <property type="evidence" value="ECO:0007669"/>
    <property type="project" value="UniProtKB-KW"/>
</dbReference>
<dbReference type="Pfam" id="PF00034">
    <property type="entry name" value="Cytochrom_C"/>
    <property type="match status" value="1"/>
</dbReference>
<keyword evidence="5" id="KW-0408">Iron</keyword>
<evidence type="ECO:0000256" key="4">
    <source>
        <dbReference type="ARBA" id="ARBA00022982"/>
    </source>
</evidence>
<evidence type="ECO:0000256" key="2">
    <source>
        <dbReference type="ARBA" id="ARBA00022617"/>
    </source>
</evidence>
<dbReference type="InterPro" id="IPR009056">
    <property type="entry name" value="Cyt_c-like_dom"/>
</dbReference>
<name>A0A5B9DL37_9HYPH</name>
<dbReference type="GO" id="GO:0020037">
    <property type="term" value="F:heme binding"/>
    <property type="evidence" value="ECO:0007669"/>
    <property type="project" value="InterPro"/>
</dbReference>
<keyword evidence="4" id="KW-0249">Electron transport</keyword>
<keyword evidence="1" id="KW-0813">Transport</keyword>
<dbReference type="GO" id="GO:0009055">
    <property type="term" value="F:electron transfer activity"/>
    <property type="evidence" value="ECO:0007669"/>
    <property type="project" value="InterPro"/>
</dbReference>
<dbReference type="InterPro" id="IPR036909">
    <property type="entry name" value="Cyt_c-like_dom_sf"/>
</dbReference>
<dbReference type="OrthoDB" id="9805828at2"/>
<reference evidence="6 7" key="1">
    <citation type="journal article" date="2015" name="Int. J. Syst. Evol. Microbiol.">
        <title>Youhaiella tibetensis gen. nov., sp. nov., isolated from subsurface sediment.</title>
        <authorList>
            <person name="Wang Y.X."/>
            <person name="Huang F.Q."/>
            <person name="Nogi Y."/>
            <person name="Pang S.J."/>
            <person name="Wang P.K."/>
            <person name="Lv J."/>
        </authorList>
    </citation>
    <scope>NUCLEOTIDE SEQUENCE [LARGE SCALE GENOMIC DNA]</scope>
    <source>
        <strain evidence="7">fig4</strain>
    </source>
</reference>
<dbReference type="KEGG" id="yti:FNA67_05120"/>
<accession>A0A5B9DL37</accession>
<dbReference type="SUPFAM" id="SSF46626">
    <property type="entry name" value="Cytochrome c"/>
    <property type="match status" value="1"/>
</dbReference>